<keyword evidence="3" id="KW-1185">Reference proteome</keyword>
<name>A0ABD2BXK7_VESMC</name>
<dbReference type="EMBL" id="JAYRBN010000065">
    <property type="protein sequence ID" value="KAL2737479.1"/>
    <property type="molecule type" value="Genomic_DNA"/>
</dbReference>
<evidence type="ECO:0000313" key="2">
    <source>
        <dbReference type="EMBL" id="KAL2737479.1"/>
    </source>
</evidence>
<dbReference type="Proteomes" id="UP001607303">
    <property type="component" value="Unassembled WGS sequence"/>
</dbReference>
<feature type="compositionally biased region" description="Basic residues" evidence="1">
    <location>
        <begin position="1"/>
        <end position="16"/>
    </location>
</feature>
<reference evidence="2 3" key="1">
    <citation type="journal article" date="2024" name="Ann. Entomol. Soc. Am.">
        <title>Genomic analyses of the southern and eastern yellowjacket wasps (Hymenoptera: Vespidae) reveal evolutionary signatures of social life.</title>
        <authorList>
            <person name="Catto M.A."/>
            <person name="Caine P.B."/>
            <person name="Orr S.E."/>
            <person name="Hunt B.G."/>
            <person name="Goodisman M.A.D."/>
        </authorList>
    </citation>
    <scope>NUCLEOTIDE SEQUENCE [LARGE SCALE GENOMIC DNA]</scope>
    <source>
        <strain evidence="2">232</strain>
        <tissue evidence="2">Head and thorax</tissue>
    </source>
</reference>
<evidence type="ECO:0000256" key="1">
    <source>
        <dbReference type="SAM" id="MobiDB-lite"/>
    </source>
</evidence>
<proteinExistence type="predicted"/>
<feature type="compositionally biased region" description="Acidic residues" evidence="1">
    <location>
        <begin position="21"/>
        <end position="54"/>
    </location>
</feature>
<gene>
    <name evidence="2" type="ORF">V1477_012435</name>
</gene>
<feature type="region of interest" description="Disordered" evidence="1">
    <location>
        <begin position="1"/>
        <end position="70"/>
    </location>
</feature>
<sequence>MSKRKNTTVKKGRAKSRKVEYDEEDISSEHESDVEDAESGTNVDGEDAAEDDLTDVSNIPELPSPEVNTNIDAKTVIPEEESQVIPMLMSLAIST</sequence>
<organism evidence="2 3">
    <name type="scientific">Vespula maculifrons</name>
    <name type="common">Eastern yellow jacket</name>
    <name type="synonym">Wasp</name>
    <dbReference type="NCBI Taxonomy" id="7453"/>
    <lineage>
        <taxon>Eukaryota</taxon>
        <taxon>Metazoa</taxon>
        <taxon>Ecdysozoa</taxon>
        <taxon>Arthropoda</taxon>
        <taxon>Hexapoda</taxon>
        <taxon>Insecta</taxon>
        <taxon>Pterygota</taxon>
        <taxon>Neoptera</taxon>
        <taxon>Endopterygota</taxon>
        <taxon>Hymenoptera</taxon>
        <taxon>Apocrita</taxon>
        <taxon>Aculeata</taxon>
        <taxon>Vespoidea</taxon>
        <taxon>Vespidae</taxon>
        <taxon>Vespinae</taxon>
        <taxon>Vespula</taxon>
    </lineage>
</organism>
<accession>A0ABD2BXK7</accession>
<protein>
    <submittedName>
        <fullName evidence="2">Protein RCC2 isoform X1</fullName>
    </submittedName>
</protein>
<comment type="caution">
    <text evidence="2">The sequence shown here is derived from an EMBL/GenBank/DDBJ whole genome shotgun (WGS) entry which is preliminary data.</text>
</comment>
<evidence type="ECO:0000313" key="3">
    <source>
        <dbReference type="Proteomes" id="UP001607303"/>
    </source>
</evidence>
<dbReference type="AlphaFoldDB" id="A0ABD2BXK7"/>